<dbReference type="Proteomes" id="UP001597186">
    <property type="component" value="Unassembled WGS sequence"/>
</dbReference>
<keyword evidence="1" id="KW-0472">Membrane</keyword>
<evidence type="ECO:0000313" key="3">
    <source>
        <dbReference type="EMBL" id="MFD1509508.1"/>
    </source>
</evidence>
<evidence type="ECO:0000313" key="4">
    <source>
        <dbReference type="Proteomes" id="UP001597186"/>
    </source>
</evidence>
<sequence length="195" mass="21086">MALFWLVTALAAIAAALFLPEAAGLPLTLPALVLAGVAVVLWVRAVVRARRADRDLVLIDGSNVMHWNNGTPDITVVRQVATALEAQGHRVVVMFDANAGYKLTNRYMNAAALARAMGLNARNVVVSPKGKPADGLLLQIARDQDAPIITNDRFRDWHEAFPHCTQPGRLIHGGYRNGAPYLRTARANPGKRTPA</sequence>
<evidence type="ECO:0000259" key="2">
    <source>
        <dbReference type="Pfam" id="PF11977"/>
    </source>
</evidence>
<protein>
    <recommendedName>
        <fullName evidence="2">RNase NYN domain-containing protein</fullName>
    </recommendedName>
</protein>
<organism evidence="3 4">
    <name type="scientific">Lacimonas salitolerans</name>
    <dbReference type="NCBI Taxonomy" id="1323750"/>
    <lineage>
        <taxon>Bacteria</taxon>
        <taxon>Pseudomonadati</taxon>
        <taxon>Pseudomonadota</taxon>
        <taxon>Alphaproteobacteria</taxon>
        <taxon>Rhodobacterales</taxon>
        <taxon>Paracoccaceae</taxon>
        <taxon>Lacimonas</taxon>
    </lineage>
</organism>
<accession>A0ABW4EDS9</accession>
<name>A0ABW4EDS9_9RHOB</name>
<dbReference type="Pfam" id="PF11977">
    <property type="entry name" value="RNase_Zc3h12a"/>
    <property type="match status" value="1"/>
</dbReference>
<dbReference type="InterPro" id="IPR036849">
    <property type="entry name" value="Enolase-like_C_sf"/>
</dbReference>
<dbReference type="RefSeq" id="WP_379914740.1">
    <property type="nucleotide sequence ID" value="NZ_JBHUDD010000052.1"/>
</dbReference>
<feature type="transmembrane region" description="Helical" evidence="1">
    <location>
        <begin position="28"/>
        <end position="47"/>
    </location>
</feature>
<dbReference type="EMBL" id="JBHUDD010000052">
    <property type="protein sequence ID" value="MFD1509508.1"/>
    <property type="molecule type" value="Genomic_DNA"/>
</dbReference>
<evidence type="ECO:0000256" key="1">
    <source>
        <dbReference type="SAM" id="Phobius"/>
    </source>
</evidence>
<dbReference type="Gene3D" id="3.40.50.11980">
    <property type="match status" value="1"/>
</dbReference>
<dbReference type="InterPro" id="IPR021869">
    <property type="entry name" value="RNase_Zc3h12_NYN"/>
</dbReference>
<gene>
    <name evidence="3" type="ORF">ACFTOW_08850</name>
</gene>
<comment type="caution">
    <text evidence="3">The sequence shown here is derived from an EMBL/GenBank/DDBJ whole genome shotgun (WGS) entry which is preliminary data.</text>
</comment>
<keyword evidence="1" id="KW-1133">Transmembrane helix</keyword>
<reference evidence="4" key="1">
    <citation type="journal article" date="2019" name="Int. J. Syst. Evol. Microbiol.">
        <title>The Global Catalogue of Microorganisms (GCM) 10K type strain sequencing project: providing services to taxonomists for standard genome sequencing and annotation.</title>
        <authorList>
            <consortium name="The Broad Institute Genomics Platform"/>
            <consortium name="The Broad Institute Genome Sequencing Center for Infectious Disease"/>
            <person name="Wu L."/>
            <person name="Ma J."/>
        </authorList>
    </citation>
    <scope>NUCLEOTIDE SEQUENCE [LARGE SCALE GENOMIC DNA]</scope>
    <source>
        <strain evidence="4">CGMCC 1.12477</strain>
    </source>
</reference>
<feature type="domain" description="RNase NYN" evidence="2">
    <location>
        <begin position="54"/>
        <end position="160"/>
    </location>
</feature>
<keyword evidence="4" id="KW-1185">Reference proteome</keyword>
<keyword evidence="1" id="KW-0812">Transmembrane</keyword>
<proteinExistence type="predicted"/>
<dbReference type="SUPFAM" id="SSF51604">
    <property type="entry name" value="Enolase C-terminal domain-like"/>
    <property type="match status" value="1"/>
</dbReference>